<proteinExistence type="predicted"/>
<organism evidence="2 3">
    <name type="scientific">Sphaerochaeta globosa (strain ATCC BAA-1886 / DSM 22777 / Buddy)</name>
    <name type="common">Spirochaeta sp. (strain Buddy)</name>
    <dbReference type="NCBI Taxonomy" id="158189"/>
    <lineage>
        <taxon>Bacteria</taxon>
        <taxon>Pseudomonadati</taxon>
        <taxon>Spirochaetota</taxon>
        <taxon>Spirochaetia</taxon>
        <taxon>Spirochaetales</taxon>
        <taxon>Sphaerochaetaceae</taxon>
        <taxon>Sphaerochaeta</taxon>
    </lineage>
</organism>
<dbReference type="AlphaFoldDB" id="F0RSQ9"/>
<sequence>MSNIYQAMAEVMRDVEAIGKDQKNQQQGFKFRGIDDVYNAVHPIFAKHGVFTVPTLLAERTEERQTRNGGNLIYRILTMKYTFFASDGSNVEAVVIGEGMDSGDKGANKGMAIAHKYALLQTLCIPTEDMVDPDSETQETSTRKPTGTPSNVVRQDVQQKPERQPKPEPTTPPYDPAKAFLPKVASTTKAIITDANLIIPGLFSVRRAWNHILEICSGDKQVAKGLFEQFGAPTSDEITYDIYKAVFNAIKSPAEEPEGPELFIDDEIPFEASGAIA</sequence>
<dbReference type="OrthoDB" id="1976435at2"/>
<reference evidence="3" key="1">
    <citation type="submission" date="2011-02" db="EMBL/GenBank/DDBJ databases">
        <title>Complete sequence of Spirochaeta sp. Buddy.</title>
        <authorList>
            <person name="Lucas S."/>
            <person name="Copeland A."/>
            <person name="Lapidus A."/>
            <person name="Cheng J.-F."/>
            <person name="Goodwin L."/>
            <person name="Pitluck S."/>
            <person name="Zeytun A."/>
            <person name="Detter J.C."/>
            <person name="Han C."/>
            <person name="Tapia R."/>
            <person name="Land M."/>
            <person name="Hauser L."/>
            <person name="Kyrpides N."/>
            <person name="Ivanova N."/>
            <person name="Mikhailova N."/>
            <person name="Pagani I."/>
            <person name="Ritalahti K.M."/>
            <person name="Loeffler F.E."/>
            <person name="Woyke T."/>
        </authorList>
    </citation>
    <scope>NUCLEOTIDE SEQUENCE [LARGE SCALE GENOMIC DNA]</scope>
    <source>
        <strain evidence="3">ATCC BAA-1886 / DSM 22777 / Buddy</strain>
    </source>
</reference>
<dbReference type="Proteomes" id="UP000008466">
    <property type="component" value="Chromosome"/>
</dbReference>
<dbReference type="EMBL" id="CP002541">
    <property type="protein sequence ID" value="ADY14163.1"/>
    <property type="molecule type" value="Genomic_DNA"/>
</dbReference>
<dbReference type="STRING" id="158189.SpiBuddy_2346"/>
<feature type="compositionally biased region" description="Basic and acidic residues" evidence="1">
    <location>
        <begin position="157"/>
        <end position="166"/>
    </location>
</feature>
<dbReference type="KEGG" id="sbu:SpiBuddy_2346"/>
<keyword evidence="3" id="KW-1185">Reference proteome</keyword>
<gene>
    <name evidence="2" type="ordered locus">SpiBuddy_2346</name>
</gene>
<dbReference type="Pfam" id="PF04404">
    <property type="entry name" value="ERF"/>
    <property type="match status" value="1"/>
</dbReference>
<dbReference type="RefSeq" id="WP_013608012.1">
    <property type="nucleotide sequence ID" value="NC_015152.1"/>
</dbReference>
<feature type="region of interest" description="Disordered" evidence="1">
    <location>
        <begin position="129"/>
        <end position="177"/>
    </location>
</feature>
<name>F0RSQ9_SPHGB</name>
<evidence type="ECO:0000256" key="1">
    <source>
        <dbReference type="SAM" id="MobiDB-lite"/>
    </source>
</evidence>
<accession>F0RSQ9</accession>
<evidence type="ECO:0000313" key="2">
    <source>
        <dbReference type="EMBL" id="ADY14163.1"/>
    </source>
</evidence>
<feature type="compositionally biased region" description="Polar residues" evidence="1">
    <location>
        <begin position="138"/>
        <end position="156"/>
    </location>
</feature>
<evidence type="ECO:0000313" key="3">
    <source>
        <dbReference type="Proteomes" id="UP000008466"/>
    </source>
</evidence>
<dbReference type="eggNOG" id="COG0629">
    <property type="taxonomic scope" value="Bacteria"/>
</dbReference>
<dbReference type="InterPro" id="IPR007499">
    <property type="entry name" value="ERF_bacteria_virus"/>
</dbReference>
<dbReference type="HOGENOM" id="CLU_1004374_0_0_12"/>
<protein>
    <submittedName>
        <fullName evidence="2">ERF family protein</fullName>
    </submittedName>
</protein>